<protein>
    <submittedName>
        <fullName evidence="1">Uncharacterized protein</fullName>
    </submittedName>
</protein>
<name>A0A2A4YFP5_UNCAE</name>
<dbReference type="SUPFAM" id="SSF51197">
    <property type="entry name" value="Clavaminate synthase-like"/>
    <property type="match status" value="1"/>
</dbReference>
<sequence length="145" mass="16870">MKNYLLFATLLFYCSLFSSYLTQDEIDTFYKEGFFVKRNALTEKDLGLIDQKSSLLLDRILSELDKEIYPFSDHDQKIYIEGAQIVFAKEQGKPPSIRRFVGCESLEPDFQKVLSSKKMKETFFALLNTDAIEQLVSQYHPKSSR</sequence>
<reference evidence="2" key="1">
    <citation type="submission" date="2017-08" db="EMBL/GenBank/DDBJ databases">
        <title>A dynamic microbial community with high functional redundancy inhabits the cold, oxic subseafloor aquifer.</title>
        <authorList>
            <person name="Tully B.J."/>
            <person name="Wheat C.G."/>
            <person name="Glazer B.T."/>
            <person name="Huber J.A."/>
        </authorList>
    </citation>
    <scope>NUCLEOTIDE SEQUENCE [LARGE SCALE GENOMIC DNA]</scope>
</reference>
<dbReference type="EMBL" id="NVUU01000070">
    <property type="protein sequence ID" value="PCI93155.1"/>
    <property type="molecule type" value="Genomic_DNA"/>
</dbReference>
<gene>
    <name evidence="1" type="ORF">COB11_05795</name>
</gene>
<evidence type="ECO:0000313" key="2">
    <source>
        <dbReference type="Proteomes" id="UP000217838"/>
    </source>
</evidence>
<accession>A0A2A4YFP5</accession>
<comment type="caution">
    <text evidence="1">The sequence shown here is derived from an EMBL/GenBank/DDBJ whole genome shotgun (WGS) entry which is preliminary data.</text>
</comment>
<evidence type="ECO:0000313" key="1">
    <source>
        <dbReference type="EMBL" id="PCI93155.1"/>
    </source>
</evidence>
<dbReference type="Proteomes" id="UP000217838">
    <property type="component" value="Unassembled WGS sequence"/>
</dbReference>
<dbReference type="AlphaFoldDB" id="A0A2A4YFP5"/>
<proteinExistence type="predicted"/>
<organism evidence="1 2">
    <name type="scientific">Aerophobetes bacterium</name>
    <dbReference type="NCBI Taxonomy" id="2030807"/>
    <lineage>
        <taxon>Bacteria</taxon>
        <taxon>Candidatus Aerophobota</taxon>
    </lineage>
</organism>